<evidence type="ECO:0000313" key="3">
    <source>
        <dbReference type="Proteomes" id="UP000222542"/>
    </source>
</evidence>
<reference evidence="2 3" key="1">
    <citation type="journal article" date="2014" name="Nat. Genet.">
        <title>Genome sequence of the hot pepper provides insights into the evolution of pungency in Capsicum species.</title>
        <authorList>
            <person name="Kim S."/>
            <person name="Park M."/>
            <person name="Yeom S.I."/>
            <person name="Kim Y.M."/>
            <person name="Lee J.M."/>
            <person name="Lee H.A."/>
            <person name="Seo E."/>
            <person name="Choi J."/>
            <person name="Cheong K."/>
            <person name="Kim K.T."/>
            <person name="Jung K."/>
            <person name="Lee G.W."/>
            <person name="Oh S.K."/>
            <person name="Bae C."/>
            <person name="Kim S.B."/>
            <person name="Lee H.Y."/>
            <person name="Kim S.Y."/>
            <person name="Kim M.S."/>
            <person name="Kang B.C."/>
            <person name="Jo Y.D."/>
            <person name="Yang H.B."/>
            <person name="Jeong H.J."/>
            <person name="Kang W.H."/>
            <person name="Kwon J.K."/>
            <person name="Shin C."/>
            <person name="Lim J.Y."/>
            <person name="Park J.H."/>
            <person name="Huh J.H."/>
            <person name="Kim J.S."/>
            <person name="Kim B.D."/>
            <person name="Cohen O."/>
            <person name="Paran I."/>
            <person name="Suh M.C."/>
            <person name="Lee S.B."/>
            <person name="Kim Y.K."/>
            <person name="Shin Y."/>
            <person name="Noh S.J."/>
            <person name="Park J."/>
            <person name="Seo Y.S."/>
            <person name="Kwon S.Y."/>
            <person name="Kim H.A."/>
            <person name="Park J.M."/>
            <person name="Kim H.J."/>
            <person name="Choi S.B."/>
            <person name="Bosland P.W."/>
            <person name="Reeves G."/>
            <person name="Jo S.H."/>
            <person name="Lee B.W."/>
            <person name="Cho H.T."/>
            <person name="Choi H.S."/>
            <person name="Lee M.S."/>
            <person name="Yu Y."/>
            <person name="Do Choi Y."/>
            <person name="Park B.S."/>
            <person name="van Deynze A."/>
            <person name="Ashrafi H."/>
            <person name="Hill T."/>
            <person name="Kim W.T."/>
            <person name="Pai H.S."/>
            <person name="Ahn H.K."/>
            <person name="Yeam I."/>
            <person name="Giovannoni J.J."/>
            <person name="Rose J.K."/>
            <person name="Sorensen I."/>
            <person name="Lee S.J."/>
            <person name="Kim R.W."/>
            <person name="Choi I.Y."/>
            <person name="Choi B.S."/>
            <person name="Lim J.S."/>
            <person name="Lee Y.H."/>
            <person name="Choi D."/>
        </authorList>
    </citation>
    <scope>NUCLEOTIDE SEQUENCE [LARGE SCALE GENOMIC DNA]</scope>
    <source>
        <strain evidence="3">cv. CM334</strain>
    </source>
</reference>
<protein>
    <recommendedName>
        <fullName evidence="4">Major pollen allergen Ole e 6-like</fullName>
    </recommendedName>
</protein>
<dbReference type="Pfam" id="PF09253">
    <property type="entry name" value="Ole_e_6"/>
    <property type="match status" value="1"/>
</dbReference>
<accession>A0A2G2Z6T9</accession>
<keyword evidence="3" id="KW-1185">Reference proteome</keyword>
<dbReference type="EMBL" id="AYRZ02000006">
    <property type="protein sequence ID" value="PHT77718.1"/>
    <property type="molecule type" value="Genomic_DNA"/>
</dbReference>
<dbReference type="PANTHER" id="PTHR35632">
    <property type="entry name" value="MAJOR POLLEN ALLERGEN OLE E 6-LIKE"/>
    <property type="match status" value="1"/>
</dbReference>
<dbReference type="InterPro" id="IPR015333">
    <property type="entry name" value="Pollen_allergen_ole-e-6"/>
</dbReference>
<gene>
    <name evidence="2" type="ORF">T459_15770</name>
</gene>
<feature type="signal peptide" evidence="1">
    <location>
        <begin position="1"/>
        <end position="27"/>
    </location>
</feature>
<keyword evidence="1" id="KW-0732">Signal</keyword>
<name>A0A2G2Z6T9_CAPAN</name>
<dbReference type="Gramene" id="PHT77718">
    <property type="protein sequence ID" value="PHT77718"/>
    <property type="gene ID" value="T459_15770"/>
</dbReference>
<dbReference type="AlphaFoldDB" id="A0A2G2Z6T9"/>
<sequence>MESSKKLVAMFLVCIVVLSYSVHVSNAADEDSARRFVDKAHADYAACFNDCDEDCTHQGLGFTFCEVKCDEDCTDQLLKASVDDRDTDRCFLEDHETSILRRYITYPVVKFCLQGNHPNRVRVHHNSTIGLMGYSTEISSDLVAVKYEQHNLYEPENGCETGKQSIRIPVFCLRKRITY</sequence>
<organism evidence="2 3">
    <name type="scientific">Capsicum annuum</name>
    <name type="common">Capsicum pepper</name>
    <dbReference type="NCBI Taxonomy" id="4072"/>
    <lineage>
        <taxon>Eukaryota</taxon>
        <taxon>Viridiplantae</taxon>
        <taxon>Streptophyta</taxon>
        <taxon>Embryophyta</taxon>
        <taxon>Tracheophyta</taxon>
        <taxon>Spermatophyta</taxon>
        <taxon>Magnoliopsida</taxon>
        <taxon>eudicotyledons</taxon>
        <taxon>Gunneridae</taxon>
        <taxon>Pentapetalae</taxon>
        <taxon>asterids</taxon>
        <taxon>lamiids</taxon>
        <taxon>Solanales</taxon>
        <taxon>Solanaceae</taxon>
        <taxon>Solanoideae</taxon>
        <taxon>Capsiceae</taxon>
        <taxon>Capsicum</taxon>
    </lineage>
</organism>
<comment type="caution">
    <text evidence="2">The sequence shown here is derived from an EMBL/GenBank/DDBJ whole genome shotgun (WGS) entry which is preliminary data.</text>
</comment>
<proteinExistence type="predicted"/>
<dbReference type="SUPFAM" id="SSF111388">
    <property type="entry name" value="Pollen allergen ole e 6"/>
    <property type="match status" value="1"/>
</dbReference>
<dbReference type="Gene3D" id="1.10.287.720">
    <property type="entry name" value="Pollen allergen ole e 6"/>
    <property type="match status" value="1"/>
</dbReference>
<dbReference type="InterPro" id="IPR036466">
    <property type="entry name" value="Pollen_allergen_ole-e-6_sf"/>
</dbReference>
<evidence type="ECO:0008006" key="4">
    <source>
        <dbReference type="Google" id="ProtNLM"/>
    </source>
</evidence>
<dbReference type="PANTHER" id="PTHR35632:SF1">
    <property type="entry name" value="MAJOR POLLEN ALLERGEN OLE E 6-LIKE"/>
    <property type="match status" value="1"/>
</dbReference>
<dbReference type="Proteomes" id="UP000222542">
    <property type="component" value="Unassembled WGS sequence"/>
</dbReference>
<evidence type="ECO:0000313" key="2">
    <source>
        <dbReference type="EMBL" id="PHT77718.1"/>
    </source>
</evidence>
<evidence type="ECO:0000256" key="1">
    <source>
        <dbReference type="SAM" id="SignalP"/>
    </source>
</evidence>
<reference evidence="2 3" key="2">
    <citation type="journal article" date="2017" name="Genome Biol.">
        <title>New reference genome sequences of hot pepper reveal the massive evolution of plant disease-resistance genes by retroduplication.</title>
        <authorList>
            <person name="Kim S."/>
            <person name="Park J."/>
            <person name="Yeom S.I."/>
            <person name="Kim Y.M."/>
            <person name="Seo E."/>
            <person name="Kim K.T."/>
            <person name="Kim M.S."/>
            <person name="Lee J.M."/>
            <person name="Cheong K."/>
            <person name="Shin H.S."/>
            <person name="Kim S.B."/>
            <person name="Han K."/>
            <person name="Lee J."/>
            <person name="Park M."/>
            <person name="Lee H.A."/>
            <person name="Lee H.Y."/>
            <person name="Lee Y."/>
            <person name="Oh S."/>
            <person name="Lee J.H."/>
            <person name="Choi E."/>
            <person name="Choi E."/>
            <person name="Lee S.E."/>
            <person name="Jeon J."/>
            <person name="Kim H."/>
            <person name="Choi G."/>
            <person name="Song H."/>
            <person name="Lee J."/>
            <person name="Lee S.C."/>
            <person name="Kwon J.K."/>
            <person name="Lee H.Y."/>
            <person name="Koo N."/>
            <person name="Hong Y."/>
            <person name="Kim R.W."/>
            <person name="Kang W.H."/>
            <person name="Huh J.H."/>
            <person name="Kang B.C."/>
            <person name="Yang T.J."/>
            <person name="Lee Y.H."/>
            <person name="Bennetzen J.L."/>
            <person name="Choi D."/>
        </authorList>
    </citation>
    <scope>NUCLEOTIDE SEQUENCE [LARGE SCALE GENOMIC DNA]</scope>
    <source>
        <strain evidence="3">cv. CM334</strain>
    </source>
</reference>
<feature type="chain" id="PRO_5013646418" description="Major pollen allergen Ole e 6-like" evidence="1">
    <location>
        <begin position="28"/>
        <end position="179"/>
    </location>
</feature>